<organism evidence="3 4">
    <name type="scientific">Tetraodon nigroviridis</name>
    <name type="common">Spotted green pufferfish</name>
    <name type="synonym">Chelonodon nigroviridis</name>
    <dbReference type="NCBI Taxonomy" id="99883"/>
    <lineage>
        <taxon>Eukaryota</taxon>
        <taxon>Metazoa</taxon>
        <taxon>Chordata</taxon>
        <taxon>Craniata</taxon>
        <taxon>Vertebrata</taxon>
        <taxon>Euteleostomi</taxon>
        <taxon>Actinopterygii</taxon>
        <taxon>Neopterygii</taxon>
        <taxon>Teleostei</taxon>
        <taxon>Neoteleostei</taxon>
        <taxon>Acanthomorphata</taxon>
        <taxon>Eupercaria</taxon>
        <taxon>Tetraodontiformes</taxon>
        <taxon>Tetradontoidea</taxon>
        <taxon>Tetraodontidae</taxon>
        <taxon>Tetraodon</taxon>
    </lineage>
</organism>
<dbReference type="GeneTree" id="ENSGT00390000003133"/>
<evidence type="ECO:0000259" key="1">
    <source>
        <dbReference type="Pfam" id="PF15793"/>
    </source>
</evidence>
<dbReference type="Pfam" id="PF15793">
    <property type="entry name" value="SHLD2_C"/>
    <property type="match status" value="1"/>
</dbReference>
<dbReference type="STRING" id="99883.ENSTNIP00000016348"/>
<reference evidence="3" key="2">
    <citation type="submission" date="2025-08" db="UniProtKB">
        <authorList>
            <consortium name="Ensembl"/>
        </authorList>
    </citation>
    <scope>IDENTIFICATION</scope>
</reference>
<dbReference type="Pfam" id="PF22779">
    <property type="entry name" value="OB_SHLD2_2nd"/>
    <property type="match status" value="1"/>
</dbReference>
<dbReference type="OMA" id="LELHTMP"/>
<dbReference type="PANTHER" id="PTHR14495">
    <property type="entry name" value="SHIELDIN COMPLEX SUBUNIT 2"/>
    <property type="match status" value="1"/>
</dbReference>
<reference evidence="3" key="3">
    <citation type="submission" date="2025-09" db="UniProtKB">
        <authorList>
            <consortium name="Ensembl"/>
        </authorList>
    </citation>
    <scope>IDENTIFICATION</scope>
</reference>
<dbReference type="Ensembl" id="ENSTNIT00000016561.1">
    <property type="protein sequence ID" value="ENSTNIP00000016348.1"/>
    <property type="gene ID" value="ENSTNIG00000013357.1"/>
</dbReference>
<evidence type="ECO:0000313" key="4">
    <source>
        <dbReference type="Proteomes" id="UP000007303"/>
    </source>
</evidence>
<dbReference type="InterPro" id="IPR053944">
    <property type="entry name" value="SHLD2_OB2"/>
</dbReference>
<dbReference type="PANTHER" id="PTHR14495:SF2">
    <property type="entry name" value="SHIELDIN COMPLEX SUBUNIT 2"/>
    <property type="match status" value="1"/>
</dbReference>
<name>H3D757_TETNG</name>
<dbReference type="InParanoid" id="H3D757"/>
<evidence type="ECO:0000259" key="2">
    <source>
        <dbReference type="Pfam" id="PF22779"/>
    </source>
</evidence>
<evidence type="ECO:0000313" key="3">
    <source>
        <dbReference type="Ensembl" id="ENSTNIP00000016348.1"/>
    </source>
</evidence>
<dbReference type="GO" id="GO:0010569">
    <property type="term" value="P:regulation of double-strand break repair via homologous recombination"/>
    <property type="evidence" value="ECO:0007669"/>
    <property type="project" value="TreeGrafter"/>
</dbReference>
<keyword evidence="4" id="KW-1185">Reference proteome</keyword>
<dbReference type="Proteomes" id="UP000007303">
    <property type="component" value="Unassembled WGS sequence"/>
</dbReference>
<protein>
    <submittedName>
        <fullName evidence="3">Uncharacterized protein</fullName>
    </submittedName>
</protein>
<dbReference type="GO" id="GO:0035861">
    <property type="term" value="C:site of double-strand break"/>
    <property type="evidence" value="ECO:0007669"/>
    <property type="project" value="TreeGrafter"/>
</dbReference>
<dbReference type="InterPro" id="IPR031589">
    <property type="entry name" value="SHLD2_C"/>
</dbReference>
<accession>H3D757</accession>
<feature type="domain" description="Shieldin complex subunit 2 C-terminal" evidence="1">
    <location>
        <begin position="124"/>
        <end position="297"/>
    </location>
</feature>
<feature type="domain" description="Shieldin complex subunit 2 second OB fold" evidence="2">
    <location>
        <begin position="5"/>
        <end position="68"/>
    </location>
</feature>
<proteinExistence type="predicted"/>
<sequence length="301" mass="32947">SAWRSEAESRCRSAVELKASLRVEQPRGQRGVLVLWGAALHWLSRFTQNKAVVWDFRNLLVRDGPTSDLPELHSTPWSSVQALDPRHPKALEFHLQAPVQSGASVELDLDTLLSQQYSGAVELRVQVLAFHFQHRQPSLNAPPAPLDSATPLDGIVAALTGDVTYTGCGRCAAELDTDANGIYLPCYPCLPHTAVRRYYRPGVLRVCGQGSSQVCVQVPPVLLQQVLEAPPDQLHRSTGEVCSPAAPGSEVKQVQVAARKIHALLSLPRKEVVVTVRSFLCDENSLPLARDFTLLDLRCSS</sequence>
<dbReference type="InterPro" id="IPR029715">
    <property type="entry name" value="FAM35A"/>
</dbReference>
<dbReference type="HOGENOM" id="CLU_052192_0_0_1"/>
<reference evidence="4" key="1">
    <citation type="journal article" date="2004" name="Nature">
        <title>Genome duplication in the teleost fish Tetraodon nigroviridis reveals the early vertebrate proto-karyotype.</title>
        <authorList>
            <person name="Jaillon O."/>
            <person name="Aury J.-M."/>
            <person name="Brunet F."/>
            <person name="Petit J.-L."/>
            <person name="Stange-Thomann N."/>
            <person name="Mauceli E."/>
            <person name="Bouneau L."/>
            <person name="Fischer C."/>
            <person name="Ozouf-Costaz C."/>
            <person name="Bernot A."/>
            <person name="Nicaud S."/>
            <person name="Jaffe D."/>
            <person name="Fisher S."/>
            <person name="Lutfalla G."/>
            <person name="Dossat C."/>
            <person name="Segurens B."/>
            <person name="Dasilva C."/>
            <person name="Salanoubat M."/>
            <person name="Levy M."/>
            <person name="Boudet N."/>
            <person name="Castellano S."/>
            <person name="Anthouard V."/>
            <person name="Jubin C."/>
            <person name="Castelli V."/>
            <person name="Katinka M."/>
            <person name="Vacherie B."/>
            <person name="Biemont C."/>
            <person name="Skalli Z."/>
            <person name="Cattolico L."/>
            <person name="Poulain J."/>
            <person name="De Berardinis V."/>
            <person name="Cruaud C."/>
            <person name="Duprat S."/>
            <person name="Brottier P."/>
            <person name="Coutanceau J.-P."/>
            <person name="Gouzy J."/>
            <person name="Parra G."/>
            <person name="Lardier G."/>
            <person name="Chapple C."/>
            <person name="McKernan K.J."/>
            <person name="McEwan P."/>
            <person name="Bosak S."/>
            <person name="Kellis M."/>
            <person name="Volff J.-N."/>
            <person name="Guigo R."/>
            <person name="Zody M.C."/>
            <person name="Mesirov J."/>
            <person name="Lindblad-Toh K."/>
            <person name="Birren B."/>
            <person name="Nusbaum C."/>
            <person name="Kahn D."/>
            <person name="Robinson-Rechavi M."/>
            <person name="Laudet V."/>
            <person name="Schachter V."/>
            <person name="Quetier F."/>
            <person name="Saurin W."/>
            <person name="Scarpelli C."/>
            <person name="Wincker P."/>
            <person name="Lander E.S."/>
            <person name="Weissenbach J."/>
            <person name="Roest Crollius H."/>
        </authorList>
    </citation>
    <scope>NUCLEOTIDE SEQUENCE [LARGE SCALE GENOMIC DNA]</scope>
</reference>
<dbReference type="AlphaFoldDB" id="H3D757"/>
<dbReference type="GO" id="GO:0005634">
    <property type="term" value="C:nucleus"/>
    <property type="evidence" value="ECO:0007669"/>
    <property type="project" value="TreeGrafter"/>
</dbReference>